<evidence type="ECO:0000313" key="4">
    <source>
        <dbReference type="Proteomes" id="UP000193922"/>
    </source>
</evidence>
<keyword evidence="2" id="KW-1133">Transmembrane helix</keyword>
<feature type="compositionally biased region" description="Polar residues" evidence="1">
    <location>
        <begin position="298"/>
        <end position="319"/>
    </location>
</feature>
<dbReference type="EMBL" id="MCFD01000030">
    <property type="protein sequence ID" value="ORX65423.1"/>
    <property type="molecule type" value="Genomic_DNA"/>
</dbReference>
<feature type="transmembrane region" description="Helical" evidence="2">
    <location>
        <begin position="253"/>
        <end position="275"/>
    </location>
</feature>
<dbReference type="AlphaFoldDB" id="A0A1Y1VW36"/>
<keyword evidence="4" id="KW-1185">Reference proteome</keyword>
<evidence type="ECO:0000256" key="2">
    <source>
        <dbReference type="SAM" id="Phobius"/>
    </source>
</evidence>
<accession>A0A1Y1VW36</accession>
<dbReference type="GeneID" id="63799802"/>
<dbReference type="PANTHER" id="PTHR16861">
    <property type="entry name" value="GLYCOPROTEIN 38"/>
    <property type="match status" value="1"/>
</dbReference>
<feature type="compositionally biased region" description="Low complexity" evidence="1">
    <location>
        <begin position="211"/>
        <end position="238"/>
    </location>
</feature>
<reference evidence="3 4" key="1">
    <citation type="submission" date="2016-07" db="EMBL/GenBank/DDBJ databases">
        <title>Pervasive Adenine N6-methylation of Active Genes in Fungi.</title>
        <authorList>
            <consortium name="DOE Joint Genome Institute"/>
            <person name="Mondo S.J."/>
            <person name="Dannebaum R.O."/>
            <person name="Kuo R.C."/>
            <person name="Labutti K."/>
            <person name="Haridas S."/>
            <person name="Kuo A."/>
            <person name="Salamov A."/>
            <person name="Ahrendt S.R."/>
            <person name="Lipzen A."/>
            <person name="Sullivan W."/>
            <person name="Andreopoulos W.B."/>
            <person name="Clum A."/>
            <person name="Lindquist E."/>
            <person name="Daum C."/>
            <person name="Ramamoorthy G.K."/>
            <person name="Gryganskyi A."/>
            <person name="Culley D."/>
            <person name="Magnuson J.K."/>
            <person name="James T.Y."/>
            <person name="O'Malley M.A."/>
            <person name="Stajich J.E."/>
            <person name="Spatafora J.W."/>
            <person name="Visel A."/>
            <person name="Grigoriev I.V."/>
        </authorList>
    </citation>
    <scope>NUCLEOTIDE SEQUENCE [LARGE SCALE GENOMIC DNA]</scope>
    <source>
        <strain evidence="3 4">ATCC 12442</strain>
    </source>
</reference>
<feature type="region of interest" description="Disordered" evidence="1">
    <location>
        <begin position="296"/>
        <end position="340"/>
    </location>
</feature>
<comment type="caution">
    <text evidence="3">The sequence shown here is derived from an EMBL/GenBank/DDBJ whole genome shotgun (WGS) entry which is preliminary data.</text>
</comment>
<feature type="compositionally biased region" description="Low complexity" evidence="1">
    <location>
        <begin position="180"/>
        <end position="192"/>
    </location>
</feature>
<keyword evidence="2" id="KW-0472">Membrane</keyword>
<dbReference type="PANTHER" id="PTHR16861:SF4">
    <property type="entry name" value="SH3 DOMAIN PROTEIN (AFU_ORTHOLOGUE AFUA_1G13610)"/>
    <property type="match status" value="1"/>
</dbReference>
<feature type="compositionally biased region" description="Polar residues" evidence="1">
    <location>
        <begin position="117"/>
        <end position="126"/>
    </location>
</feature>
<name>A0A1Y1VW36_9FUNG</name>
<feature type="transmembrane region" description="Helical" evidence="2">
    <location>
        <begin position="49"/>
        <end position="70"/>
    </location>
</feature>
<keyword evidence="2" id="KW-0812">Transmembrane</keyword>
<proteinExistence type="predicted"/>
<organism evidence="3 4">
    <name type="scientific">Linderina pennispora</name>
    <dbReference type="NCBI Taxonomy" id="61395"/>
    <lineage>
        <taxon>Eukaryota</taxon>
        <taxon>Fungi</taxon>
        <taxon>Fungi incertae sedis</taxon>
        <taxon>Zoopagomycota</taxon>
        <taxon>Kickxellomycotina</taxon>
        <taxon>Kickxellomycetes</taxon>
        <taxon>Kickxellales</taxon>
        <taxon>Kickxellaceae</taxon>
        <taxon>Linderina</taxon>
    </lineage>
</organism>
<evidence type="ECO:0000313" key="3">
    <source>
        <dbReference type="EMBL" id="ORX65423.1"/>
    </source>
</evidence>
<sequence length="340" mass="36343">MKTKHSNKGEKKPAFVMLGKNTTCHLEGQVSTAPPRPPTKKVGPARCHVFIHSSSPFAVCAAVHPGIYFLLPLPLLSPALPRLFLHFPCYTYILMKASYLAFLLSLCALVIAQELPSTDQQPSASDTGVADTTKATHTTQSTESTGTTKSEPTSMTRSEPTSDTTEHITSTPTDMDTGDTETVTSTTTVTSFPPMPTTKHSSAKHSTAVDTSHSPTSTEPTPVSTDTSTGTPSPTKKPTLQDSKKKSNLPTGAIIGIVIGGVVVLAGAFIAFLFWRRSKQRSKFSSKIDYAEFPEFSPSHSNANQTSALPHNQTTNTGLGLSDESGHPQQGVFLRELDEA</sequence>
<gene>
    <name evidence="3" type="ORF">DL89DRAFT_114726</name>
</gene>
<feature type="compositionally biased region" description="Polar residues" evidence="1">
    <location>
        <begin position="155"/>
        <end position="174"/>
    </location>
</feature>
<feature type="compositionally biased region" description="Low complexity" evidence="1">
    <location>
        <begin position="127"/>
        <end position="154"/>
    </location>
</feature>
<evidence type="ECO:0000256" key="1">
    <source>
        <dbReference type="SAM" id="MobiDB-lite"/>
    </source>
</evidence>
<protein>
    <recommendedName>
        <fullName evidence="5">Mid2 domain-containing protein</fullName>
    </recommendedName>
</protein>
<feature type="transmembrane region" description="Helical" evidence="2">
    <location>
        <begin position="90"/>
        <end position="112"/>
    </location>
</feature>
<feature type="region of interest" description="Disordered" evidence="1">
    <location>
        <begin position="117"/>
        <end position="247"/>
    </location>
</feature>
<dbReference type="Proteomes" id="UP000193922">
    <property type="component" value="Unassembled WGS sequence"/>
</dbReference>
<evidence type="ECO:0008006" key="5">
    <source>
        <dbReference type="Google" id="ProtNLM"/>
    </source>
</evidence>
<dbReference type="RefSeq" id="XP_040739628.1">
    <property type="nucleotide sequence ID" value="XM_040883154.1"/>
</dbReference>